<dbReference type="KEGG" id="tmk:QGN29_10665"/>
<keyword evidence="1" id="KW-0520">NAD</keyword>
<dbReference type="SUPFAM" id="SSF51735">
    <property type="entry name" value="NAD(P)-binding Rossmann-fold domains"/>
    <property type="match status" value="1"/>
</dbReference>
<gene>
    <name evidence="3" type="ORF">QGN29_10665</name>
</gene>
<dbReference type="InterPro" id="IPR036291">
    <property type="entry name" value="NAD(P)-bd_dom_sf"/>
</dbReference>
<dbReference type="AlphaFoldDB" id="A0AA52EGP8"/>
<dbReference type="InterPro" id="IPR001509">
    <property type="entry name" value="Epimerase_deHydtase"/>
</dbReference>
<dbReference type="Gene3D" id="3.90.25.10">
    <property type="entry name" value="UDP-galactose 4-epimerase, domain 1"/>
    <property type="match status" value="1"/>
</dbReference>
<dbReference type="EMBL" id="CP123872">
    <property type="protein sequence ID" value="WND02009.1"/>
    <property type="molecule type" value="Genomic_DNA"/>
</dbReference>
<dbReference type="GO" id="GO:0008446">
    <property type="term" value="F:GDP-mannose 4,6-dehydratase activity"/>
    <property type="evidence" value="ECO:0007669"/>
    <property type="project" value="UniProtKB-EC"/>
</dbReference>
<proteinExistence type="predicted"/>
<evidence type="ECO:0000313" key="4">
    <source>
        <dbReference type="Proteomes" id="UP001268683"/>
    </source>
</evidence>
<dbReference type="PANTHER" id="PTHR43574">
    <property type="entry name" value="EPIMERASE-RELATED"/>
    <property type="match status" value="1"/>
</dbReference>
<reference evidence="3" key="1">
    <citation type="submission" date="2023-04" db="EMBL/GenBank/DDBJ databases">
        <title>Complete genome sequence of Temperatibacter marinus.</title>
        <authorList>
            <person name="Rong J.-C."/>
            <person name="Yi M.-L."/>
            <person name="Zhao Q."/>
        </authorList>
    </citation>
    <scope>NUCLEOTIDE SEQUENCE</scope>
    <source>
        <strain evidence="3">NBRC 110045</strain>
    </source>
</reference>
<keyword evidence="3" id="KW-0456">Lyase</keyword>
<feature type="domain" description="NAD-dependent epimerase/dehydratase" evidence="2">
    <location>
        <begin position="3"/>
        <end position="251"/>
    </location>
</feature>
<name>A0AA52EGP8_9PROT</name>
<sequence length="323" mass="36626">MSILVTGAAGFIGYHLTLKLMSEGHEVIGIDNLNDYYDPALKKTRLKSLTEQDHDHKFTFKELDISDEYALQSLGKGHQFSHIYHLAAQAGVRYSLTNPQAYTQSNLVGHVNMLELARHQKELKHFIYASSSSIYGDSTTAPFQEDRMTEQPKSLYAATKKSNELLTQSYSHLYGIAATGLRFFTVYGPYGRPDMAPWLFTDAILAGRPIKVFNQGDLRRDFTYVADIVDGCFRLLNRPPENSLQSIFNIGHNQPVQLMTFIETLEHILGLEAEKIMMPMQPGDVYETSADITKINKHTGFKPKTSLTEGLTNFVTWFKEYHQ</sequence>
<dbReference type="Pfam" id="PF01370">
    <property type="entry name" value="Epimerase"/>
    <property type="match status" value="1"/>
</dbReference>
<keyword evidence="4" id="KW-1185">Reference proteome</keyword>
<dbReference type="EC" id="4.2.1.47" evidence="3"/>
<protein>
    <submittedName>
        <fullName evidence="3">GDP-mannose 4,6-dehydratase</fullName>
        <ecNumber evidence="3">4.2.1.47</ecNumber>
    </submittedName>
</protein>
<evidence type="ECO:0000259" key="2">
    <source>
        <dbReference type="Pfam" id="PF01370"/>
    </source>
</evidence>
<dbReference type="Proteomes" id="UP001268683">
    <property type="component" value="Chromosome"/>
</dbReference>
<dbReference type="Gene3D" id="3.40.50.720">
    <property type="entry name" value="NAD(P)-binding Rossmann-like Domain"/>
    <property type="match status" value="1"/>
</dbReference>
<accession>A0AA52EGP8</accession>
<evidence type="ECO:0000313" key="3">
    <source>
        <dbReference type="EMBL" id="WND02009.1"/>
    </source>
</evidence>
<organism evidence="3 4">
    <name type="scientific">Temperatibacter marinus</name>
    <dbReference type="NCBI Taxonomy" id="1456591"/>
    <lineage>
        <taxon>Bacteria</taxon>
        <taxon>Pseudomonadati</taxon>
        <taxon>Pseudomonadota</taxon>
        <taxon>Alphaproteobacteria</taxon>
        <taxon>Kordiimonadales</taxon>
        <taxon>Temperatibacteraceae</taxon>
        <taxon>Temperatibacter</taxon>
    </lineage>
</organism>
<evidence type="ECO:0000256" key="1">
    <source>
        <dbReference type="ARBA" id="ARBA00023027"/>
    </source>
</evidence>
<dbReference type="RefSeq" id="WP_310797844.1">
    <property type="nucleotide sequence ID" value="NZ_CP123872.1"/>
</dbReference>
<dbReference type="PRINTS" id="PR01713">
    <property type="entry name" value="NUCEPIMERASE"/>
</dbReference>